<proteinExistence type="predicted"/>
<dbReference type="SUPFAM" id="SSF53756">
    <property type="entry name" value="UDP-Glycosyltransferase/glycogen phosphorylase"/>
    <property type="match status" value="1"/>
</dbReference>
<dbReference type="Pfam" id="PF00534">
    <property type="entry name" value="Glycos_transf_1"/>
    <property type="match status" value="1"/>
</dbReference>
<feature type="domain" description="Glycosyl transferase family 1" evidence="1">
    <location>
        <begin position="208"/>
        <end position="370"/>
    </location>
</feature>
<gene>
    <name evidence="3" type="ORF">ENP94_00615</name>
    <name evidence="4" type="ORF">ENS16_04780</name>
</gene>
<dbReference type="CDD" id="cd03801">
    <property type="entry name" value="GT4_PimA-like"/>
    <property type="match status" value="1"/>
</dbReference>
<dbReference type="Pfam" id="PF13439">
    <property type="entry name" value="Glyco_transf_4"/>
    <property type="match status" value="1"/>
</dbReference>
<organism evidence="4">
    <name type="scientific">candidate division WOR-3 bacterium</name>
    <dbReference type="NCBI Taxonomy" id="2052148"/>
    <lineage>
        <taxon>Bacteria</taxon>
        <taxon>Bacteria division WOR-3</taxon>
    </lineage>
</organism>
<dbReference type="EMBL" id="DSLG01000002">
    <property type="protein sequence ID" value="HEA86497.1"/>
    <property type="molecule type" value="Genomic_DNA"/>
</dbReference>
<evidence type="ECO:0000259" key="1">
    <source>
        <dbReference type="Pfam" id="PF00534"/>
    </source>
</evidence>
<dbReference type="GO" id="GO:0016757">
    <property type="term" value="F:glycosyltransferase activity"/>
    <property type="evidence" value="ECO:0007669"/>
    <property type="project" value="InterPro"/>
</dbReference>
<evidence type="ECO:0000259" key="2">
    <source>
        <dbReference type="Pfam" id="PF13439"/>
    </source>
</evidence>
<dbReference type="InterPro" id="IPR001296">
    <property type="entry name" value="Glyco_trans_1"/>
</dbReference>
<dbReference type="AlphaFoldDB" id="A0A7C3F224"/>
<evidence type="ECO:0000313" key="4">
    <source>
        <dbReference type="EMBL" id="HFJ53987.1"/>
    </source>
</evidence>
<dbReference type="Gene3D" id="3.40.50.2000">
    <property type="entry name" value="Glycogen Phosphorylase B"/>
    <property type="match status" value="2"/>
</dbReference>
<evidence type="ECO:0000313" key="3">
    <source>
        <dbReference type="EMBL" id="HEA86497.1"/>
    </source>
</evidence>
<feature type="domain" description="Glycosyltransferase subfamily 4-like N-terminal" evidence="2">
    <location>
        <begin position="23"/>
        <end position="193"/>
    </location>
</feature>
<dbReference type="InterPro" id="IPR028098">
    <property type="entry name" value="Glyco_trans_4-like_N"/>
</dbReference>
<reference evidence="4" key="1">
    <citation type="journal article" date="2020" name="mSystems">
        <title>Genome- and Community-Level Interaction Insights into Carbon Utilization and Element Cycling Functions of Hydrothermarchaeota in Hydrothermal Sediment.</title>
        <authorList>
            <person name="Zhou Z."/>
            <person name="Liu Y."/>
            <person name="Xu W."/>
            <person name="Pan J."/>
            <person name="Luo Z.H."/>
            <person name="Li M."/>
        </authorList>
    </citation>
    <scope>NUCLEOTIDE SEQUENCE [LARGE SCALE GENOMIC DNA]</scope>
    <source>
        <strain evidence="3">SpSt-265</strain>
        <strain evidence="4">SpSt-465</strain>
    </source>
</reference>
<comment type="caution">
    <text evidence="4">The sequence shown here is derived from an EMBL/GenBank/DDBJ whole genome shotgun (WGS) entry which is preliminary data.</text>
</comment>
<dbReference type="PANTHER" id="PTHR12526">
    <property type="entry name" value="GLYCOSYLTRANSFERASE"/>
    <property type="match status" value="1"/>
</dbReference>
<keyword evidence="4" id="KW-0808">Transferase</keyword>
<name>A0A7C3F224_UNCW3</name>
<dbReference type="EMBL" id="DSTU01000006">
    <property type="protein sequence ID" value="HFJ53987.1"/>
    <property type="molecule type" value="Genomic_DNA"/>
</dbReference>
<accession>A0A7C3F224</accession>
<sequence length="399" mass="44314">MKILYIATAYPRSEQDIITPWLVETVRRLQAAGLQITMFTSAYAGLGDQIIFGTPVKRFRYFFARWEKLTHDETAIDRVQKGILNKLLAVFYLFFGTLACWRLCRKEKFDIIHVHWPLPHFLFGWAGAKACGAPIVISFHGAELMAVRHKFRILRPFLRWAISRADRVTANSTHTVRAIQEIFNRQVDIIPFGATVGEPARSSEPGVNGERHILFVGRLVERKGVRYLIQAAALLRQKLPVIIDIVGSGPELSALRKLTAELGLEGTVRFHGSVPQAQLEELYARCDLFVLPAVIDAKGDTEGLGVVLIEAMTCKKPVVASAVGGITDLVIDGKTGLTVPPADPEALARAIARLLENPGLARNLAEGGYEHIQRNYSWPAIIDRLINLYHQLKPAGSGK</sequence>
<protein>
    <submittedName>
        <fullName evidence="4">Glycosyltransferase family 1 protein</fullName>
    </submittedName>
</protein>